<protein>
    <recommendedName>
        <fullName evidence="3">DUF4878 domain-containing protein</fullName>
    </recommendedName>
</protein>
<dbReference type="SUPFAM" id="SSF54427">
    <property type="entry name" value="NTF2-like"/>
    <property type="match status" value="1"/>
</dbReference>
<name>L9WRW6_9EURY</name>
<sequence length="94" mass="11120">MVEDYVSALDDDDREAANDLIHPDAEEGEIPEDEWEFMQQFFDSVDVEILDVDEDDDEATVEAEVTFEYDDESESDEEEFELRTHDDEWLIYDD</sequence>
<dbReference type="AlphaFoldDB" id="L9WRW6"/>
<accession>L9WRW6</accession>
<proteinExistence type="predicted"/>
<keyword evidence="2" id="KW-1185">Reference proteome</keyword>
<comment type="caution">
    <text evidence="1">The sequence shown here is derived from an EMBL/GenBank/DDBJ whole genome shotgun (WGS) entry which is preliminary data.</text>
</comment>
<reference evidence="1 2" key="1">
    <citation type="journal article" date="2014" name="PLoS Genet.">
        <title>Phylogenetically driven sequencing of extremely halophilic archaea reveals strategies for static and dynamic osmo-response.</title>
        <authorList>
            <person name="Becker E.A."/>
            <person name="Seitzer P.M."/>
            <person name="Tritt A."/>
            <person name="Larsen D."/>
            <person name="Krusor M."/>
            <person name="Yao A.I."/>
            <person name="Wu D."/>
            <person name="Madern D."/>
            <person name="Eisen J.A."/>
            <person name="Darling A.E."/>
            <person name="Facciotti M.T."/>
        </authorList>
    </citation>
    <scope>NUCLEOTIDE SEQUENCE [LARGE SCALE GENOMIC DNA]</scope>
    <source>
        <strain evidence="1 2">JCM 12255</strain>
    </source>
</reference>
<dbReference type="EMBL" id="AOHZ01000077">
    <property type="protein sequence ID" value="ELY52234.1"/>
    <property type="molecule type" value="Genomic_DNA"/>
</dbReference>
<evidence type="ECO:0000313" key="2">
    <source>
        <dbReference type="Proteomes" id="UP000011602"/>
    </source>
</evidence>
<dbReference type="Gene3D" id="3.10.450.50">
    <property type="match status" value="1"/>
</dbReference>
<gene>
    <name evidence="1" type="ORF">C493_16339</name>
</gene>
<dbReference type="InterPro" id="IPR032710">
    <property type="entry name" value="NTF2-like_dom_sf"/>
</dbReference>
<dbReference type="Proteomes" id="UP000011602">
    <property type="component" value="Unassembled WGS sequence"/>
</dbReference>
<evidence type="ECO:0008006" key="3">
    <source>
        <dbReference type="Google" id="ProtNLM"/>
    </source>
</evidence>
<evidence type="ECO:0000313" key="1">
    <source>
        <dbReference type="EMBL" id="ELY52234.1"/>
    </source>
</evidence>
<dbReference type="STRING" id="1227499.C493_16339"/>
<organism evidence="1 2">
    <name type="scientific">Natronolimnohabitans innermongolicus JCM 12255</name>
    <dbReference type="NCBI Taxonomy" id="1227499"/>
    <lineage>
        <taxon>Archaea</taxon>
        <taxon>Methanobacteriati</taxon>
        <taxon>Methanobacteriota</taxon>
        <taxon>Stenosarchaea group</taxon>
        <taxon>Halobacteria</taxon>
        <taxon>Halobacteriales</taxon>
        <taxon>Natrialbaceae</taxon>
        <taxon>Natronolimnohabitans</taxon>
    </lineage>
</organism>